<protein>
    <recommendedName>
        <fullName evidence="5">DNA2/NAM7 helicase-like C-terminal domain-containing protein</fullName>
    </recommendedName>
</protein>
<keyword evidence="1" id="KW-0547">Nucleotide-binding</keyword>
<keyword evidence="3" id="KW-0347">Helicase</keyword>
<organism evidence="6 7">
    <name type="scientific">Pseudocercospora fijiensis (strain CIRAD86)</name>
    <name type="common">Black leaf streak disease fungus</name>
    <name type="synonym">Mycosphaerella fijiensis</name>
    <dbReference type="NCBI Taxonomy" id="383855"/>
    <lineage>
        <taxon>Eukaryota</taxon>
        <taxon>Fungi</taxon>
        <taxon>Dikarya</taxon>
        <taxon>Ascomycota</taxon>
        <taxon>Pezizomycotina</taxon>
        <taxon>Dothideomycetes</taxon>
        <taxon>Dothideomycetidae</taxon>
        <taxon>Mycosphaerellales</taxon>
        <taxon>Mycosphaerellaceae</taxon>
        <taxon>Pseudocercospora</taxon>
    </lineage>
</organism>
<evidence type="ECO:0000313" key="6">
    <source>
        <dbReference type="EMBL" id="EME82661.1"/>
    </source>
</evidence>
<evidence type="ECO:0000259" key="5">
    <source>
        <dbReference type="Pfam" id="PF13087"/>
    </source>
</evidence>
<sequence>MVIAFYTDQVELIKAILKDAPLADAFTVTTVDGAQGQESKVTIIDAVMQGAAFASGMNFIGADKRRFNVAMSRAQVGRIIIANQSMVTNPRDKSVWRRLIEDHEKSKRILQGGPFNQALPDAAADANILANMQTFQHRAQPGGHQSPGLRRYGAAQEPLDRTYAQSAFIRATYAPIATADIYLRRYNRDLPAAIDRYLAEHGDDGIAVENIP</sequence>
<dbReference type="STRING" id="383855.M3ADP1"/>
<keyword evidence="4" id="KW-0067">ATP-binding</keyword>
<evidence type="ECO:0000313" key="7">
    <source>
        <dbReference type="Proteomes" id="UP000016932"/>
    </source>
</evidence>
<dbReference type="KEGG" id="pfj:MYCFIDRAFT_211116"/>
<dbReference type="EMBL" id="KB446558">
    <property type="protein sequence ID" value="EME82661.1"/>
    <property type="molecule type" value="Genomic_DNA"/>
</dbReference>
<gene>
    <name evidence="6" type="ORF">MYCFIDRAFT_211116</name>
</gene>
<evidence type="ECO:0000256" key="4">
    <source>
        <dbReference type="ARBA" id="ARBA00022840"/>
    </source>
</evidence>
<evidence type="ECO:0000256" key="2">
    <source>
        <dbReference type="ARBA" id="ARBA00022801"/>
    </source>
</evidence>
<proteinExistence type="predicted"/>
<reference evidence="6 7" key="1">
    <citation type="journal article" date="2012" name="PLoS Pathog.">
        <title>Diverse lifestyles and strategies of plant pathogenesis encoded in the genomes of eighteen Dothideomycetes fungi.</title>
        <authorList>
            <person name="Ohm R.A."/>
            <person name="Feau N."/>
            <person name="Henrissat B."/>
            <person name="Schoch C.L."/>
            <person name="Horwitz B.A."/>
            <person name="Barry K.W."/>
            <person name="Condon B.J."/>
            <person name="Copeland A.C."/>
            <person name="Dhillon B."/>
            <person name="Glaser F."/>
            <person name="Hesse C.N."/>
            <person name="Kosti I."/>
            <person name="LaButti K."/>
            <person name="Lindquist E.A."/>
            <person name="Lucas S."/>
            <person name="Salamov A.A."/>
            <person name="Bradshaw R.E."/>
            <person name="Ciuffetti L."/>
            <person name="Hamelin R.C."/>
            <person name="Kema G.H.J."/>
            <person name="Lawrence C."/>
            <person name="Scott J.A."/>
            <person name="Spatafora J.W."/>
            <person name="Turgeon B.G."/>
            <person name="de Wit P.J.G.M."/>
            <person name="Zhong S."/>
            <person name="Goodwin S.B."/>
            <person name="Grigoriev I.V."/>
        </authorList>
    </citation>
    <scope>NUCLEOTIDE SEQUENCE [LARGE SCALE GENOMIC DNA]</scope>
    <source>
        <strain evidence="6 7">CIRAD86</strain>
    </source>
</reference>
<evidence type="ECO:0000256" key="1">
    <source>
        <dbReference type="ARBA" id="ARBA00022741"/>
    </source>
</evidence>
<dbReference type="GO" id="GO:0016787">
    <property type="term" value="F:hydrolase activity"/>
    <property type="evidence" value="ECO:0007669"/>
    <property type="project" value="UniProtKB-KW"/>
</dbReference>
<keyword evidence="2" id="KW-0378">Hydrolase</keyword>
<feature type="domain" description="DNA2/NAM7 helicase-like C-terminal" evidence="5">
    <location>
        <begin position="2"/>
        <end position="84"/>
    </location>
</feature>
<dbReference type="PANTHER" id="PTHR43788">
    <property type="entry name" value="DNA2/NAM7 HELICASE FAMILY MEMBER"/>
    <property type="match status" value="1"/>
</dbReference>
<dbReference type="OrthoDB" id="3944841at2759"/>
<dbReference type="GeneID" id="19337310"/>
<dbReference type="Gene3D" id="3.40.50.300">
    <property type="entry name" value="P-loop containing nucleotide triphosphate hydrolases"/>
    <property type="match status" value="1"/>
</dbReference>
<dbReference type="PANTHER" id="PTHR43788:SF16">
    <property type="entry name" value="HELICASE WITH ZINC FINGER 2"/>
    <property type="match status" value="1"/>
</dbReference>
<dbReference type="HOGENOM" id="CLU_1300189_0_0_1"/>
<dbReference type="GO" id="GO:0043139">
    <property type="term" value="F:5'-3' DNA helicase activity"/>
    <property type="evidence" value="ECO:0007669"/>
    <property type="project" value="TreeGrafter"/>
</dbReference>
<dbReference type="Pfam" id="PF13087">
    <property type="entry name" value="AAA_12"/>
    <property type="match status" value="1"/>
</dbReference>
<dbReference type="eggNOG" id="KOG1801">
    <property type="taxonomic scope" value="Eukaryota"/>
</dbReference>
<accession>M3ADP1</accession>
<name>M3ADP1_PSEFD</name>
<evidence type="ECO:0000256" key="3">
    <source>
        <dbReference type="ARBA" id="ARBA00022806"/>
    </source>
</evidence>
<dbReference type="AlphaFoldDB" id="M3ADP1"/>
<dbReference type="InterPro" id="IPR050534">
    <property type="entry name" value="Coronavir_polyprotein_1ab"/>
</dbReference>
<dbReference type="VEuPathDB" id="FungiDB:MYCFIDRAFT_211116"/>
<dbReference type="GO" id="GO:0005524">
    <property type="term" value="F:ATP binding"/>
    <property type="evidence" value="ECO:0007669"/>
    <property type="project" value="UniProtKB-KW"/>
</dbReference>
<dbReference type="InterPro" id="IPR041679">
    <property type="entry name" value="DNA2/NAM7-like_C"/>
</dbReference>
<dbReference type="Proteomes" id="UP000016932">
    <property type="component" value="Unassembled WGS sequence"/>
</dbReference>
<dbReference type="InterPro" id="IPR027417">
    <property type="entry name" value="P-loop_NTPase"/>
</dbReference>
<keyword evidence="7" id="KW-1185">Reference proteome</keyword>
<dbReference type="RefSeq" id="XP_007926124.1">
    <property type="nucleotide sequence ID" value="XM_007927933.1"/>
</dbReference>